<evidence type="ECO:0000313" key="6">
    <source>
        <dbReference type="EMBL" id="RZF32248.1"/>
    </source>
</evidence>
<comment type="caution">
    <text evidence="6">The sequence shown here is derived from an EMBL/GenBank/DDBJ whole genome shotgun (WGS) entry which is preliminary data.</text>
</comment>
<keyword evidence="2 5" id="KW-0812">Transmembrane</keyword>
<feature type="transmembrane region" description="Helical" evidence="5">
    <location>
        <begin position="126"/>
        <end position="148"/>
    </location>
</feature>
<gene>
    <name evidence="6" type="ORF">LSTR_LSTR009477</name>
</gene>
<evidence type="ECO:0000256" key="3">
    <source>
        <dbReference type="ARBA" id="ARBA00022989"/>
    </source>
</evidence>
<feature type="transmembrane region" description="Helical" evidence="5">
    <location>
        <begin position="168"/>
        <end position="189"/>
    </location>
</feature>
<dbReference type="FunCoup" id="A0A482WFK8">
    <property type="interactions" value="17"/>
</dbReference>
<keyword evidence="7" id="KW-1185">Reference proteome</keyword>
<name>A0A482WFK8_LAOST</name>
<dbReference type="PANTHER" id="PTHR21284:SF11">
    <property type="entry name" value="KUNE-KUNE"/>
    <property type="match status" value="1"/>
</dbReference>
<dbReference type="Proteomes" id="UP000291343">
    <property type="component" value="Unassembled WGS sequence"/>
</dbReference>
<evidence type="ECO:0000256" key="1">
    <source>
        <dbReference type="ARBA" id="ARBA00004141"/>
    </source>
</evidence>
<dbReference type="GO" id="GO:0005918">
    <property type="term" value="C:septate junction"/>
    <property type="evidence" value="ECO:0007669"/>
    <property type="project" value="TreeGrafter"/>
</dbReference>
<dbReference type="AlphaFoldDB" id="A0A482WFK8"/>
<dbReference type="Pfam" id="PF13903">
    <property type="entry name" value="Claudin_2"/>
    <property type="match status" value="1"/>
</dbReference>
<protein>
    <submittedName>
        <fullName evidence="6">Uncharacterized protein</fullName>
    </submittedName>
</protein>
<proteinExistence type="predicted"/>
<organism evidence="6 7">
    <name type="scientific">Laodelphax striatellus</name>
    <name type="common">Small brown planthopper</name>
    <name type="synonym">Delphax striatella</name>
    <dbReference type="NCBI Taxonomy" id="195883"/>
    <lineage>
        <taxon>Eukaryota</taxon>
        <taxon>Metazoa</taxon>
        <taxon>Ecdysozoa</taxon>
        <taxon>Arthropoda</taxon>
        <taxon>Hexapoda</taxon>
        <taxon>Insecta</taxon>
        <taxon>Pterygota</taxon>
        <taxon>Neoptera</taxon>
        <taxon>Paraneoptera</taxon>
        <taxon>Hemiptera</taxon>
        <taxon>Auchenorrhyncha</taxon>
        <taxon>Fulgoroidea</taxon>
        <taxon>Delphacidae</taxon>
        <taxon>Criomorphinae</taxon>
        <taxon>Laodelphax</taxon>
    </lineage>
</organism>
<dbReference type="STRING" id="195883.A0A482WFK8"/>
<feature type="transmembrane region" description="Helical" evidence="5">
    <location>
        <begin position="94"/>
        <end position="114"/>
    </location>
</feature>
<dbReference type="GO" id="GO:0035151">
    <property type="term" value="P:regulation of tube size, open tracheal system"/>
    <property type="evidence" value="ECO:0007669"/>
    <property type="project" value="TreeGrafter"/>
</dbReference>
<dbReference type="Gene3D" id="1.20.140.150">
    <property type="match status" value="1"/>
</dbReference>
<dbReference type="InterPro" id="IPR004031">
    <property type="entry name" value="PMP22/EMP/MP20/Claudin"/>
</dbReference>
<feature type="transmembrane region" description="Helical" evidence="5">
    <location>
        <begin position="12"/>
        <end position="32"/>
    </location>
</feature>
<keyword evidence="4 5" id="KW-0472">Membrane</keyword>
<accession>A0A482WFK8</accession>
<evidence type="ECO:0000256" key="5">
    <source>
        <dbReference type="SAM" id="Phobius"/>
    </source>
</evidence>
<sequence length="229" mass="26003">MGKSRNGKIATGLTIAAFFFVTIAYFTPNWLVTDGQLKHPKFEKIGLWVVCFKGFQDARHWYDTEFCHCWWVFEEEFYIIFDILLPGFYVATQFFFSLTFLGLFFACICILFYLCSSRHNDHFITLLIVIGVTSAASALTGSLALLIFGYNGDARVWMPNWEHNDIGYSYALGVIGVICAYLAGGLFLVEARAHKFKRERIMGGGRRGMGADDEYGMEQRGGRGEHTEI</sequence>
<keyword evidence="3 5" id="KW-1133">Transmembrane helix</keyword>
<comment type="subcellular location">
    <subcellularLocation>
        <location evidence="1">Membrane</location>
        <topology evidence="1">Multi-pass membrane protein</topology>
    </subcellularLocation>
</comment>
<dbReference type="PANTHER" id="PTHR21284">
    <property type="entry name" value="EG:80H7.2 PROTEIN"/>
    <property type="match status" value="1"/>
</dbReference>
<evidence type="ECO:0000256" key="4">
    <source>
        <dbReference type="ARBA" id="ARBA00023136"/>
    </source>
</evidence>
<dbReference type="EMBL" id="QKKF02037370">
    <property type="protein sequence ID" value="RZF32248.1"/>
    <property type="molecule type" value="Genomic_DNA"/>
</dbReference>
<evidence type="ECO:0000256" key="2">
    <source>
        <dbReference type="ARBA" id="ARBA00022692"/>
    </source>
</evidence>
<dbReference type="GO" id="GO:0016020">
    <property type="term" value="C:membrane"/>
    <property type="evidence" value="ECO:0007669"/>
    <property type="project" value="UniProtKB-SubCell"/>
</dbReference>
<evidence type="ECO:0000313" key="7">
    <source>
        <dbReference type="Proteomes" id="UP000291343"/>
    </source>
</evidence>
<reference evidence="6 7" key="1">
    <citation type="journal article" date="2017" name="Gigascience">
        <title>Genome sequence of the small brown planthopper, Laodelphax striatellus.</title>
        <authorList>
            <person name="Zhu J."/>
            <person name="Jiang F."/>
            <person name="Wang X."/>
            <person name="Yang P."/>
            <person name="Bao Y."/>
            <person name="Zhao W."/>
            <person name="Wang W."/>
            <person name="Lu H."/>
            <person name="Wang Q."/>
            <person name="Cui N."/>
            <person name="Li J."/>
            <person name="Chen X."/>
            <person name="Luo L."/>
            <person name="Yu J."/>
            <person name="Kang L."/>
            <person name="Cui F."/>
        </authorList>
    </citation>
    <scope>NUCLEOTIDE SEQUENCE [LARGE SCALE GENOMIC DNA]</scope>
    <source>
        <strain evidence="6">Lst14</strain>
    </source>
</reference>
<dbReference type="GO" id="GO:0019991">
    <property type="term" value="P:septate junction assembly"/>
    <property type="evidence" value="ECO:0007669"/>
    <property type="project" value="TreeGrafter"/>
</dbReference>
<dbReference type="OrthoDB" id="10062378at2759"/>
<dbReference type="InParanoid" id="A0A482WFK8"/>